<evidence type="ECO:0000256" key="1">
    <source>
        <dbReference type="SAM" id="MobiDB-lite"/>
    </source>
</evidence>
<accession>A0A6P7GY10</accession>
<name>A0A6P7GY10_DIAVI</name>
<feature type="compositionally biased region" description="Basic and acidic residues" evidence="1">
    <location>
        <begin position="215"/>
        <end position="233"/>
    </location>
</feature>
<organism evidence="2">
    <name type="scientific">Diabrotica virgifera virgifera</name>
    <name type="common">western corn rootworm</name>
    <dbReference type="NCBI Taxonomy" id="50390"/>
    <lineage>
        <taxon>Eukaryota</taxon>
        <taxon>Metazoa</taxon>
        <taxon>Ecdysozoa</taxon>
        <taxon>Arthropoda</taxon>
        <taxon>Hexapoda</taxon>
        <taxon>Insecta</taxon>
        <taxon>Pterygota</taxon>
        <taxon>Neoptera</taxon>
        <taxon>Endopterygota</taxon>
        <taxon>Coleoptera</taxon>
        <taxon>Polyphaga</taxon>
        <taxon>Cucujiformia</taxon>
        <taxon>Chrysomeloidea</taxon>
        <taxon>Chrysomelidae</taxon>
        <taxon>Galerucinae</taxon>
        <taxon>Diabroticina</taxon>
        <taxon>Diabroticites</taxon>
        <taxon>Diabrotica</taxon>
    </lineage>
</organism>
<dbReference type="PANTHER" id="PTHR33198:SF20">
    <property type="entry name" value="RETROTRANSPOSON GAG DOMAIN-CONTAINING PROTEIN"/>
    <property type="match status" value="1"/>
</dbReference>
<proteinExistence type="predicted"/>
<dbReference type="InParanoid" id="A0A6P7GY10"/>
<feature type="region of interest" description="Disordered" evidence="1">
    <location>
        <begin position="198"/>
        <end position="233"/>
    </location>
</feature>
<dbReference type="RefSeq" id="XP_028154641.1">
    <property type="nucleotide sequence ID" value="XM_028298840.1"/>
</dbReference>
<gene>
    <name evidence="2" type="primary">LOC114348233</name>
</gene>
<feature type="compositionally biased region" description="Polar residues" evidence="1">
    <location>
        <begin position="198"/>
        <end position="214"/>
    </location>
</feature>
<reference evidence="2" key="1">
    <citation type="submission" date="2025-08" db="UniProtKB">
        <authorList>
            <consortium name="RefSeq"/>
        </authorList>
    </citation>
    <scope>IDENTIFICATION</scope>
    <source>
        <tissue evidence="2">Whole insect</tissue>
    </source>
</reference>
<dbReference type="PANTHER" id="PTHR33198">
    <property type="entry name" value="ANK_REP_REGION DOMAIN-CONTAINING PROTEIN-RELATED"/>
    <property type="match status" value="1"/>
</dbReference>
<evidence type="ECO:0000313" key="2">
    <source>
        <dbReference type="RefSeq" id="XP_028154641.1"/>
    </source>
</evidence>
<protein>
    <submittedName>
        <fullName evidence="2">Uncharacterized protein LOC114348233</fullName>
    </submittedName>
</protein>
<sequence>MAESFEQCRAPEQFEFKGNNLPANWKLWKQKYHIYILASGKSTKPDSIKIAVLLNYLGDEGIRIYNTFEYEEGEDKNKLSVVLEKFDQYCEPLKNQVFEHYKFFKRNQLQGETIEQFVMSLKELANSCDFKEKYVLIRDRIVLGVIDERIQEKLLQKPDLSLAEAINISRSMESSVLTQRQIAADSASVSAINKQYMPNSDSARSATSSNFQKNEQFRSKAEHSGNSKSADIRSGRTAGGNCMNCGLQHVRGKCPAFYKICGHCNRKGHYRKFCCSMNRVHEISESLEDSTEELEVRIDSIDCSENVVWTIDSVDAIEWFERISLMGTKTNFKIDTGSHVNILNFSDFKNLNIPSVWTLLTVPKMSCGQ</sequence>
<dbReference type="AlphaFoldDB" id="A0A6P7GY10"/>